<dbReference type="Pfam" id="PF16197">
    <property type="entry name" value="KAsynt_C_assoc"/>
    <property type="match status" value="1"/>
</dbReference>
<dbReference type="PROSITE" id="PS00606">
    <property type="entry name" value="KS3_1"/>
    <property type="match status" value="1"/>
</dbReference>
<feature type="region of interest" description="N-terminal hotdog fold" evidence="5">
    <location>
        <begin position="231"/>
        <end position="358"/>
    </location>
</feature>
<comment type="caution">
    <text evidence="10">The sequence shown here is derived from an EMBL/GenBank/DDBJ whole genome shotgun (WGS) entry which is preliminary data.</text>
</comment>
<dbReference type="InterPro" id="IPR006162">
    <property type="entry name" value="Ppantetheine_attach_site"/>
</dbReference>
<dbReference type="SUPFAM" id="SSF51735">
    <property type="entry name" value="NAD(P)-binding Rossmann-fold domains"/>
    <property type="match status" value="2"/>
</dbReference>
<dbReference type="PANTHER" id="PTHR43775:SF51">
    <property type="entry name" value="INACTIVE PHENOLPHTHIOCEROL SYNTHESIS POLYKETIDE SYNTHASE TYPE I PKS1-RELATED"/>
    <property type="match status" value="1"/>
</dbReference>
<feature type="compositionally biased region" description="Low complexity" evidence="6">
    <location>
        <begin position="810"/>
        <end position="825"/>
    </location>
</feature>
<feature type="non-terminal residue" evidence="10">
    <location>
        <position position="1421"/>
    </location>
</feature>
<dbReference type="InterPro" id="IPR013968">
    <property type="entry name" value="PKS_KR"/>
</dbReference>
<evidence type="ECO:0000256" key="4">
    <source>
        <dbReference type="ARBA" id="ARBA00023268"/>
    </source>
</evidence>
<dbReference type="SUPFAM" id="SSF53901">
    <property type="entry name" value="Thiolase-like"/>
    <property type="match status" value="2"/>
</dbReference>
<dbReference type="InterPro" id="IPR016039">
    <property type="entry name" value="Thiolase-like"/>
</dbReference>
<dbReference type="InterPro" id="IPR014030">
    <property type="entry name" value="Ketoacyl_synth_N"/>
</dbReference>
<dbReference type="SMART" id="SM00822">
    <property type="entry name" value="PKS_KR"/>
    <property type="match status" value="1"/>
</dbReference>
<keyword evidence="3" id="KW-0808">Transferase</keyword>
<dbReference type="Gene3D" id="3.40.47.10">
    <property type="match status" value="2"/>
</dbReference>
<dbReference type="Pfam" id="PF08659">
    <property type="entry name" value="KR"/>
    <property type="match status" value="1"/>
</dbReference>
<feature type="active site" description="Proton acceptor; for dehydratase activity" evidence="5">
    <location>
        <position position="263"/>
    </location>
</feature>
<evidence type="ECO:0000313" key="11">
    <source>
        <dbReference type="Proteomes" id="UP001595765"/>
    </source>
</evidence>
<dbReference type="Pfam" id="PF14765">
    <property type="entry name" value="PS-DH"/>
    <property type="match status" value="1"/>
</dbReference>
<dbReference type="InterPro" id="IPR020806">
    <property type="entry name" value="PKS_PP-bd"/>
</dbReference>
<evidence type="ECO:0000259" key="9">
    <source>
        <dbReference type="PROSITE" id="PS52019"/>
    </source>
</evidence>
<dbReference type="InterPro" id="IPR042104">
    <property type="entry name" value="PKS_dehydratase_sf"/>
</dbReference>
<feature type="domain" description="Ketosynthase family 3 (KS3)" evidence="8">
    <location>
        <begin position="1213"/>
        <end position="1421"/>
    </location>
</feature>
<feature type="domain" description="Carrier" evidence="7">
    <location>
        <begin position="1120"/>
        <end position="1195"/>
    </location>
</feature>
<dbReference type="InterPro" id="IPR032821">
    <property type="entry name" value="PKS_assoc"/>
</dbReference>
<evidence type="ECO:0000259" key="7">
    <source>
        <dbReference type="PROSITE" id="PS50075"/>
    </source>
</evidence>
<keyword evidence="2" id="KW-0597">Phosphoprotein</keyword>
<evidence type="ECO:0000313" key="10">
    <source>
        <dbReference type="EMBL" id="MFC4035303.1"/>
    </source>
</evidence>
<proteinExistence type="predicted"/>
<dbReference type="CDD" id="cd08956">
    <property type="entry name" value="KR_3_FAS_SDR_x"/>
    <property type="match status" value="1"/>
</dbReference>
<dbReference type="Pfam" id="PF21089">
    <property type="entry name" value="PKS_DH_N"/>
    <property type="match status" value="1"/>
</dbReference>
<dbReference type="SUPFAM" id="SSF47336">
    <property type="entry name" value="ACP-like"/>
    <property type="match status" value="1"/>
</dbReference>
<evidence type="ECO:0000259" key="8">
    <source>
        <dbReference type="PROSITE" id="PS52004"/>
    </source>
</evidence>
<accession>A0ABV8HT98</accession>
<feature type="region of interest" description="Disordered" evidence="6">
    <location>
        <begin position="356"/>
        <end position="378"/>
    </location>
</feature>
<dbReference type="PANTHER" id="PTHR43775">
    <property type="entry name" value="FATTY ACID SYNTHASE"/>
    <property type="match status" value="1"/>
</dbReference>
<evidence type="ECO:0000256" key="1">
    <source>
        <dbReference type="ARBA" id="ARBA00022450"/>
    </source>
</evidence>
<protein>
    <submittedName>
        <fullName evidence="10">SDR family NAD(P)-dependent oxidoreductase</fullName>
    </submittedName>
</protein>
<dbReference type="SMART" id="SM00823">
    <property type="entry name" value="PKS_PP"/>
    <property type="match status" value="1"/>
</dbReference>
<dbReference type="Proteomes" id="UP001595765">
    <property type="component" value="Unassembled WGS sequence"/>
</dbReference>
<organism evidence="10 11">
    <name type="scientific">Streptomyces polygonati</name>
    <dbReference type="NCBI Taxonomy" id="1617087"/>
    <lineage>
        <taxon>Bacteria</taxon>
        <taxon>Bacillati</taxon>
        <taxon>Actinomycetota</taxon>
        <taxon>Actinomycetes</taxon>
        <taxon>Kitasatosporales</taxon>
        <taxon>Streptomycetaceae</taxon>
        <taxon>Streptomyces</taxon>
    </lineage>
</organism>
<reference evidence="11" key="1">
    <citation type="journal article" date="2019" name="Int. J. Syst. Evol. Microbiol.">
        <title>The Global Catalogue of Microorganisms (GCM) 10K type strain sequencing project: providing services to taxonomists for standard genome sequencing and annotation.</title>
        <authorList>
            <consortium name="The Broad Institute Genomics Platform"/>
            <consortium name="The Broad Institute Genome Sequencing Center for Infectious Disease"/>
            <person name="Wu L."/>
            <person name="Ma J."/>
        </authorList>
    </citation>
    <scope>NUCLEOTIDE SEQUENCE [LARGE SCALE GENOMIC DNA]</scope>
    <source>
        <strain evidence="11">CGMCC 4.7237</strain>
    </source>
</reference>
<dbReference type="InterPro" id="IPR049551">
    <property type="entry name" value="PKS_DH_C"/>
</dbReference>
<dbReference type="PROSITE" id="PS50075">
    <property type="entry name" value="CARRIER"/>
    <property type="match status" value="1"/>
</dbReference>
<dbReference type="SMART" id="SM00826">
    <property type="entry name" value="PKS_DH"/>
    <property type="match status" value="1"/>
</dbReference>
<dbReference type="PROSITE" id="PS00012">
    <property type="entry name" value="PHOSPHOPANTETHEINE"/>
    <property type="match status" value="1"/>
</dbReference>
<dbReference type="InterPro" id="IPR020841">
    <property type="entry name" value="PKS_Beta-ketoAc_synthase_dom"/>
</dbReference>
<dbReference type="CDD" id="cd00833">
    <property type="entry name" value="PKS"/>
    <property type="match status" value="1"/>
</dbReference>
<dbReference type="EMBL" id="JBHSBB010000023">
    <property type="protein sequence ID" value="MFC4035303.1"/>
    <property type="molecule type" value="Genomic_DNA"/>
</dbReference>
<evidence type="ECO:0000256" key="2">
    <source>
        <dbReference type="ARBA" id="ARBA00022553"/>
    </source>
</evidence>
<evidence type="ECO:0000256" key="3">
    <source>
        <dbReference type="ARBA" id="ARBA00022679"/>
    </source>
</evidence>
<dbReference type="InterPro" id="IPR009081">
    <property type="entry name" value="PP-bd_ACP"/>
</dbReference>
<keyword evidence="11" id="KW-1185">Reference proteome</keyword>
<evidence type="ECO:0000256" key="5">
    <source>
        <dbReference type="PROSITE-ProRule" id="PRU01363"/>
    </source>
</evidence>
<gene>
    <name evidence="10" type="ORF">ACFO3J_28090</name>
</gene>
<dbReference type="InterPro" id="IPR036291">
    <property type="entry name" value="NAD(P)-bd_dom_sf"/>
</dbReference>
<sequence length="1421" mass="145789">MRHGVMPKTLHVDAPTPQVDWSSGAVSLLTANMPWREDGGPRRAGVSSFGISGTNAHVVLEAPAGSEVGVERGAEDPGGAVVWVLSGKSAGALAGAAVRLGAWVVADPGLRVVDVARGLAMTRSVFEYRAVVVGSGRAELLAGLEAVASGAVGVVSGPGGEGAGRGRELMLSVAEDFVQGLAVDWELVFAGTGARSADLPTYPFQRTRHWLASAPSVAGGPESAGQHPLDHPLLSTVMRLAGSDEYVFSGRLTDEAQPWLANHKVAGTVLLPGTAFVEIALRAGEQVGCAVLHELGVTAPLLPPPSGGVGLQVLVGSPDEDGRRPVRIFSRPEWGAPDGDTPWTLHATGLLAAEPAEPAGSVDAQPTSAEWPPEGSSPVDVTGLYERLARRGYHYGPAFRGLTRAWQRDGEVFAEVVLAAAEQSEAGRYRLHPALLDAALHTIGLAAGPADETPAMLPFVWRGVRTAGRGADTLRVRLTGSRGSEAALTAHDAAGRPVATIASVTLRPAPDDLMSARPSAGAGSLYRLRWPEQTAVADVVAARWAVLGADGPDGFDGLGLDGPAVAPPVRHHASLADLRDALDAGDPAPDLVCAVCPPQPGRPPADAARTTTAWALALAQDWLADTRFRHARLVLVTRSAVAAAPGDAPDPAAAAVWGLLRSAQTEHPDRFVLADLDDTEASTQALPAAAAGTEPQIALRAGTVRVPRLAPVTAPTPAAAAAAASVERHGIPEPDGVLRVPGLAPAAAPPAAAAASADAHRAVDPEGTVLVPPVAPPTAEVVAPVSADAHRTPDPDGTVRVAGLAPVAAPTAAAATPAPPEGASAEPHRALDPGGTVLITGGTGLLGGLVARRLVTAHGARRLLLVSRRGVDAEGAPALAEELAGLGAEVTVAACDVSEEGRLAALLAAIPVDRPLTAVVHCAGVLDDVPVGSLTPDRLDRVMRPKADAAWRLHELTRGLELSAFVLFSSVAGLFGSAGQGNYAAANAFLDALAERRRAEGLPATSLAWGLWQERSELTAGLGESDLLRLSAIGVRPLPTDEALALFDAALAADEPVLAPVRLDPDGLGGPERPVPALLRALTVTSPVSRTPRVPARRTPAAAEGLAGRARAMGAAERTRTLSALVRGEAAAVLGLESPDDVQDRRAFAELGMDSLTALELRNRLAALTGLALPAGLAFDHPTARDLTDHLESELLGTEQPPEASAPVPATADEPIAIVGMACRYPGGVSSPQDLWSLVARGGDAIGDFPSDRGWDLDGLFDPDPDRRGTSYARAGGFVDHADRFDAEFFGISPREALAMDPQQRLLLETSWEAVERAGIDPSALRGSRTGVFAGVMYHDYGSWMSTVPEEVEGYVGSGTAGSLASGRVAYVLGLEGPAISVDTACSSSLVALHLAVGALRSGECSLALAGGVTVMSSPGV</sequence>
<dbReference type="PROSITE" id="PS52019">
    <property type="entry name" value="PKS_MFAS_DH"/>
    <property type="match status" value="1"/>
</dbReference>
<dbReference type="Pfam" id="PF22953">
    <property type="entry name" value="SpnB_Rossmann"/>
    <property type="match status" value="1"/>
</dbReference>
<dbReference type="Pfam" id="PF00109">
    <property type="entry name" value="ketoacyl-synt"/>
    <property type="match status" value="1"/>
</dbReference>
<feature type="region of interest" description="Disordered" evidence="6">
    <location>
        <begin position="810"/>
        <end position="829"/>
    </location>
</feature>
<feature type="region of interest" description="C-terminal hotdog fold" evidence="5">
    <location>
        <begin position="376"/>
        <end position="515"/>
    </location>
</feature>
<dbReference type="SMART" id="SM00825">
    <property type="entry name" value="PKS_KS"/>
    <property type="match status" value="1"/>
</dbReference>
<dbReference type="InterPro" id="IPR018201">
    <property type="entry name" value="Ketoacyl_synth_AS"/>
</dbReference>
<keyword evidence="1" id="KW-0596">Phosphopantetheine</keyword>
<name>A0ABV8HT98_9ACTN</name>
<dbReference type="Gene3D" id="3.30.70.3290">
    <property type="match status" value="1"/>
</dbReference>
<feature type="active site" description="Proton donor; for dehydratase activity" evidence="5">
    <location>
        <position position="437"/>
    </location>
</feature>
<dbReference type="InterPro" id="IPR049552">
    <property type="entry name" value="PKS_DH_N"/>
</dbReference>
<evidence type="ECO:0000256" key="6">
    <source>
        <dbReference type="SAM" id="MobiDB-lite"/>
    </source>
</evidence>
<dbReference type="InterPro" id="IPR055123">
    <property type="entry name" value="SpnB-like_Rossmann"/>
</dbReference>
<dbReference type="Gene3D" id="3.40.50.720">
    <property type="entry name" value="NAD(P)-binding Rossmann-like Domain"/>
    <property type="match status" value="1"/>
</dbReference>
<dbReference type="InterPro" id="IPR020807">
    <property type="entry name" value="PKS_DH"/>
</dbReference>
<dbReference type="InterPro" id="IPR057326">
    <property type="entry name" value="KR_dom"/>
</dbReference>
<dbReference type="Gene3D" id="3.40.50.11460">
    <property type="match status" value="1"/>
</dbReference>
<dbReference type="InterPro" id="IPR036736">
    <property type="entry name" value="ACP-like_sf"/>
</dbReference>
<dbReference type="InterPro" id="IPR050091">
    <property type="entry name" value="PKS_NRPS_Biosynth_Enz"/>
</dbReference>
<dbReference type="Gene3D" id="1.10.1200.10">
    <property type="entry name" value="ACP-like"/>
    <property type="match status" value="1"/>
</dbReference>
<dbReference type="PROSITE" id="PS52004">
    <property type="entry name" value="KS3_2"/>
    <property type="match status" value="1"/>
</dbReference>
<dbReference type="Pfam" id="PF00550">
    <property type="entry name" value="PP-binding"/>
    <property type="match status" value="1"/>
</dbReference>
<dbReference type="Gene3D" id="3.10.129.110">
    <property type="entry name" value="Polyketide synthase dehydratase"/>
    <property type="match status" value="1"/>
</dbReference>
<feature type="domain" description="PKS/mFAS DH" evidence="9">
    <location>
        <begin position="231"/>
        <end position="515"/>
    </location>
</feature>
<dbReference type="InterPro" id="IPR049900">
    <property type="entry name" value="PKS_mFAS_DH"/>
</dbReference>
<dbReference type="RefSeq" id="WP_386435036.1">
    <property type="nucleotide sequence ID" value="NZ_JBHSBB010000023.1"/>
</dbReference>
<dbReference type="SMART" id="SM01294">
    <property type="entry name" value="PKS_PP_betabranch"/>
    <property type="match status" value="1"/>
</dbReference>
<keyword evidence="4" id="KW-0511">Multifunctional enzyme</keyword>